<reference evidence="3" key="1">
    <citation type="journal article" date="2020" name="Nature">
        <title>Giant virus diversity and host interactions through global metagenomics.</title>
        <authorList>
            <person name="Schulz F."/>
            <person name="Roux S."/>
            <person name="Paez-Espino D."/>
            <person name="Jungbluth S."/>
            <person name="Walsh D.A."/>
            <person name="Denef V.J."/>
            <person name="McMahon K.D."/>
            <person name="Konstantinidis K.T."/>
            <person name="Eloe-Fadrosh E.A."/>
            <person name="Kyrpides N.C."/>
            <person name="Woyke T."/>
        </authorList>
    </citation>
    <scope>NUCLEOTIDE SEQUENCE</scope>
    <source>
        <strain evidence="3">GVMAG-M-3300023184-62</strain>
    </source>
</reference>
<name>A0A6C0IAL8_9ZZZZ</name>
<dbReference type="GO" id="GO:0003676">
    <property type="term" value="F:nucleic acid binding"/>
    <property type="evidence" value="ECO:0007669"/>
    <property type="project" value="InterPro"/>
</dbReference>
<feature type="domain" description="S1 motif" evidence="2">
    <location>
        <begin position="89"/>
        <end position="144"/>
    </location>
</feature>
<accession>A0A6C0IAL8</accession>
<dbReference type="EMBL" id="MN740152">
    <property type="protein sequence ID" value="QHT89789.1"/>
    <property type="molecule type" value="Genomic_DNA"/>
</dbReference>
<dbReference type="AlphaFoldDB" id="A0A6C0IAL8"/>
<feature type="compositionally biased region" description="Acidic residues" evidence="1">
    <location>
        <begin position="178"/>
        <end position="191"/>
    </location>
</feature>
<evidence type="ECO:0000313" key="3">
    <source>
        <dbReference type="EMBL" id="QHT89789.1"/>
    </source>
</evidence>
<evidence type="ECO:0000259" key="2">
    <source>
        <dbReference type="Pfam" id="PF00575"/>
    </source>
</evidence>
<proteinExistence type="predicted"/>
<dbReference type="Pfam" id="PF00575">
    <property type="entry name" value="S1"/>
    <property type="match status" value="1"/>
</dbReference>
<dbReference type="InterPro" id="IPR003029">
    <property type="entry name" value="S1_domain"/>
</dbReference>
<feature type="region of interest" description="Disordered" evidence="1">
    <location>
        <begin position="178"/>
        <end position="204"/>
    </location>
</feature>
<evidence type="ECO:0000256" key="1">
    <source>
        <dbReference type="SAM" id="MobiDB-lite"/>
    </source>
</evidence>
<organism evidence="3">
    <name type="scientific">viral metagenome</name>
    <dbReference type="NCBI Taxonomy" id="1070528"/>
    <lineage>
        <taxon>unclassified sequences</taxon>
        <taxon>metagenomes</taxon>
        <taxon>organismal metagenomes</taxon>
    </lineage>
</organism>
<protein>
    <recommendedName>
        <fullName evidence="2">S1 motif domain-containing protein</fullName>
    </recommendedName>
</protein>
<sequence>MTTLEYPAIFEERIPLTPKDLNRLSDVTVEDILIEKLRTKIEGRCSKHGYVVPGTLEVLSRSMGHVETGRFTGDVVYQVQSQGGVINPSDGTILQGEIIKKNKMGLYVEYKDAIRVLLPRDLHIANEEFESLQIGTKIEVEIKKSRFQVNDPYILCVGLYKKIISDGAPALAQPTIEETDEELDEDAEELQEASSPGFVEGDIA</sequence>